<gene>
    <name evidence="1" type="ORF">CBW24_14840</name>
</gene>
<protein>
    <submittedName>
        <fullName evidence="1">Glycosyl transferase family 2</fullName>
    </submittedName>
</protein>
<evidence type="ECO:0000313" key="2">
    <source>
        <dbReference type="Proteomes" id="UP000219050"/>
    </source>
</evidence>
<dbReference type="EMBL" id="CP021404">
    <property type="protein sequence ID" value="ATI43156.1"/>
    <property type="molecule type" value="Genomic_DNA"/>
</dbReference>
<dbReference type="Proteomes" id="UP000219050">
    <property type="component" value="Chromosome"/>
</dbReference>
<dbReference type="InterPro" id="IPR029044">
    <property type="entry name" value="Nucleotide-diphossugar_trans"/>
</dbReference>
<reference evidence="1 2" key="1">
    <citation type="submission" date="2017-05" db="EMBL/GenBank/DDBJ databases">
        <title>Comparative genomic and metabolic analysis of manganese-oxidizing mechanisms in Celeribater manganoxidans DY25T: its adaption to the environment of polymetallic nodule.</title>
        <authorList>
            <person name="Wang X."/>
        </authorList>
    </citation>
    <scope>NUCLEOTIDE SEQUENCE [LARGE SCALE GENOMIC DNA]</scope>
    <source>
        <strain evidence="1 2">DY25</strain>
    </source>
</reference>
<dbReference type="Pfam" id="PF13704">
    <property type="entry name" value="Glyco_tranf_2_4"/>
    <property type="match status" value="1"/>
</dbReference>
<evidence type="ECO:0000313" key="1">
    <source>
        <dbReference type="EMBL" id="ATI43156.1"/>
    </source>
</evidence>
<keyword evidence="2" id="KW-1185">Reference proteome</keyword>
<name>A0A291M2F7_9RHOB</name>
<dbReference type="GO" id="GO:0016740">
    <property type="term" value="F:transferase activity"/>
    <property type="evidence" value="ECO:0007669"/>
    <property type="project" value="UniProtKB-KW"/>
</dbReference>
<dbReference type="RefSeq" id="WP_097374025.1">
    <property type="nucleotide sequence ID" value="NZ_CP021404.1"/>
</dbReference>
<accession>A0A291M2F7</accession>
<dbReference type="KEGG" id="cmag:CBW24_14840"/>
<organism evidence="1 2">
    <name type="scientific">Pacificitalea manganoxidans</name>
    <dbReference type="NCBI Taxonomy" id="1411902"/>
    <lineage>
        <taxon>Bacteria</taxon>
        <taxon>Pseudomonadati</taxon>
        <taxon>Pseudomonadota</taxon>
        <taxon>Alphaproteobacteria</taxon>
        <taxon>Rhodobacterales</taxon>
        <taxon>Paracoccaceae</taxon>
        <taxon>Pacificitalea</taxon>
    </lineage>
</organism>
<dbReference type="OrthoDB" id="3010234at2"/>
<dbReference type="AlphaFoldDB" id="A0A291M2F7"/>
<sequence>MAPRQTLWNAARLRAKRRRLIYRAWRKRGELQSVQDRTAAIPPGGILAFTTLRNEALRLPWFFRHYRALGVAHFIVVDNGSDDGSAAWLAAQPDVSLWTTQASYKASRFGVDWITWLMARYGHGHWCLHVDADELLIYPHYETRPLPALTAALEARAQPALGALMLDLYPDGPLGAQGYEGGDPTAVLPLFDAGPYRAQWQPRNGNLWVQGGARARAFFADDPGRAPTLNKLPLVKWSWRNVWQNSTHSLLPPHLNAAYDGPGAAALSGVLLHTKFLPDITDRARSEQVRAQHFHDPAVFDDYYDAVAEAPVLAHDGSVRFTGWQQLETLGLMSRGGWDGA</sequence>
<proteinExistence type="predicted"/>
<keyword evidence="1" id="KW-0808">Transferase</keyword>
<dbReference type="SUPFAM" id="SSF53448">
    <property type="entry name" value="Nucleotide-diphospho-sugar transferases"/>
    <property type="match status" value="1"/>
</dbReference>